<proteinExistence type="predicted"/>
<gene>
    <name evidence="1" type="ORF">ACCO45_010035</name>
</gene>
<dbReference type="EMBL" id="JBGNUJ010000010">
    <property type="protein sequence ID" value="KAL3954472.1"/>
    <property type="molecule type" value="Genomic_DNA"/>
</dbReference>
<keyword evidence="2" id="KW-1185">Reference proteome</keyword>
<comment type="caution">
    <text evidence="1">The sequence shown here is derived from an EMBL/GenBank/DDBJ whole genome shotgun (WGS) entry which is preliminary data.</text>
</comment>
<organism evidence="1 2">
    <name type="scientific">Purpureocillium lilacinum</name>
    <name type="common">Paecilomyces lilacinus</name>
    <dbReference type="NCBI Taxonomy" id="33203"/>
    <lineage>
        <taxon>Eukaryota</taxon>
        <taxon>Fungi</taxon>
        <taxon>Dikarya</taxon>
        <taxon>Ascomycota</taxon>
        <taxon>Pezizomycotina</taxon>
        <taxon>Sordariomycetes</taxon>
        <taxon>Hypocreomycetidae</taxon>
        <taxon>Hypocreales</taxon>
        <taxon>Ophiocordycipitaceae</taxon>
        <taxon>Purpureocillium</taxon>
    </lineage>
</organism>
<reference evidence="1" key="1">
    <citation type="submission" date="2024-12" db="EMBL/GenBank/DDBJ databases">
        <title>Comparative genomics and development of molecular markers within Purpureocillium lilacinum and among Purpureocillium species.</title>
        <authorList>
            <person name="Yeh Z.-Y."/>
            <person name="Ni N.-T."/>
            <person name="Lo P.-H."/>
            <person name="Mushyakhwo K."/>
            <person name="Lin C.-F."/>
            <person name="Nai Y.-S."/>
        </authorList>
    </citation>
    <scope>NUCLEOTIDE SEQUENCE</scope>
    <source>
        <strain evidence="1">NCHU-NPUST-175</strain>
    </source>
</reference>
<protein>
    <submittedName>
        <fullName evidence="1">Uncharacterized protein</fullName>
    </submittedName>
</protein>
<evidence type="ECO:0000313" key="1">
    <source>
        <dbReference type="EMBL" id="KAL3954472.1"/>
    </source>
</evidence>
<name>A0ACC4DDP4_PURLI</name>
<evidence type="ECO:0000313" key="2">
    <source>
        <dbReference type="Proteomes" id="UP001638806"/>
    </source>
</evidence>
<dbReference type="Proteomes" id="UP001638806">
    <property type="component" value="Unassembled WGS sequence"/>
</dbReference>
<sequence>MRPNPRQGDPEIAPVLPVHYQVPPKPSASFIAFGSDHRKTTSACTPGQNGHWVVREREHAAEAAGALGIRVEDLAKINRVDTTRLNKIHPGETYTVPYVASLAPPAVWHIESIQTGISGCLAHLELSPTSTFTAEVKAAAGTQFSSLPPQEHTCRSSGSKTTTNDDPTGSFRESCGLLTCGSADLLGTSTPSLVAGTLGTSPATGCASKNSSTPLGAAQSSATTSGVLTPYSNPNPATFCIDEHLERWRPGFNSDRQAELAGLFCSEKRAPLNATNPGYAREMAPIPAKAYAEGYYFYSLLWTGWDQNCTAEQTIDTDTCIDMMKQSFRKCNNGGKGGITKLGCVLYEFRGFFDWEYPPNPTPTGTADTDASNSSTTRSRPADVPEKVPVSSGLSSGTTWNASAPRARTETFCAVEKSADRRGKVDPGKQAHLLNDFCRQTRRQLSSENPGYLTQYFYQSFRMRDDGRYLFSLRWTGWDERCPAEESIELETCIDAMEQNFKKLYEFRGLKPEGFMMPAAA</sequence>
<accession>A0ACC4DDP4</accession>